<protein>
    <submittedName>
        <fullName evidence="6">Heat shock 70 kDa protein F, mitochondrial (inferred by orthology to a C. elegans protein)</fullName>
    </submittedName>
</protein>
<evidence type="ECO:0000256" key="3">
    <source>
        <dbReference type="ARBA" id="ARBA00022840"/>
    </source>
</evidence>
<dbReference type="SUPFAM" id="SSF100934">
    <property type="entry name" value="Heat shock protein 70kD (HSP70), C-terminal subdomain"/>
    <property type="match status" value="1"/>
</dbReference>
<dbReference type="Pfam" id="PF00012">
    <property type="entry name" value="HSP70"/>
    <property type="match status" value="1"/>
</dbReference>
<comment type="similarity">
    <text evidence="1">Belongs to the heat shock protein 70 family.</text>
</comment>
<reference evidence="4 5" key="2">
    <citation type="submission" date="2018-11" db="EMBL/GenBank/DDBJ databases">
        <authorList>
            <consortium name="Pathogen Informatics"/>
        </authorList>
    </citation>
    <scope>NUCLEOTIDE SEQUENCE [LARGE SCALE GENOMIC DNA]</scope>
</reference>
<dbReference type="InterPro" id="IPR013126">
    <property type="entry name" value="Hsp_70_fam"/>
</dbReference>
<keyword evidence="2" id="KW-0547">Nucleotide-binding</keyword>
<accession>A0A0M3JM12</accession>
<evidence type="ECO:0000313" key="4">
    <source>
        <dbReference type="EMBL" id="VDK31975.1"/>
    </source>
</evidence>
<sequence>MVREAEKNAAADAERKEKVEIVNQAESIIHDTDSKMTEFQDQLPAEESAALRKKLDEVRQLLTKKDTESVATIREAIGSLQQQSLKLFEAAYKKMAEKNQAGGAAGQF</sequence>
<dbReference type="Proteomes" id="UP000267096">
    <property type="component" value="Unassembled WGS sequence"/>
</dbReference>
<dbReference type="Gene3D" id="1.20.1270.10">
    <property type="match status" value="1"/>
</dbReference>
<keyword evidence="3" id="KW-0067">ATP-binding</keyword>
<name>A0A0M3JM12_ANISI</name>
<reference evidence="6" key="1">
    <citation type="submission" date="2017-02" db="UniProtKB">
        <authorList>
            <consortium name="WormBaseParasite"/>
        </authorList>
    </citation>
    <scope>IDENTIFICATION</scope>
</reference>
<evidence type="ECO:0000256" key="1">
    <source>
        <dbReference type="ARBA" id="ARBA00007381"/>
    </source>
</evidence>
<dbReference type="WBParaSite" id="ASIM_0000869401-mRNA-1">
    <property type="protein sequence ID" value="ASIM_0000869401-mRNA-1"/>
    <property type="gene ID" value="ASIM_0000869401"/>
</dbReference>
<dbReference type="AlphaFoldDB" id="A0A0M3JM12"/>
<dbReference type="GO" id="GO:0140662">
    <property type="term" value="F:ATP-dependent protein folding chaperone"/>
    <property type="evidence" value="ECO:0007669"/>
    <property type="project" value="InterPro"/>
</dbReference>
<dbReference type="GO" id="GO:0005524">
    <property type="term" value="F:ATP binding"/>
    <property type="evidence" value="ECO:0007669"/>
    <property type="project" value="UniProtKB-KW"/>
</dbReference>
<dbReference type="EMBL" id="UYRR01022903">
    <property type="protein sequence ID" value="VDK31975.1"/>
    <property type="molecule type" value="Genomic_DNA"/>
</dbReference>
<proteinExistence type="inferred from homology"/>
<keyword evidence="5" id="KW-1185">Reference proteome</keyword>
<dbReference type="InterPro" id="IPR029048">
    <property type="entry name" value="HSP70_C_sf"/>
</dbReference>
<evidence type="ECO:0000256" key="2">
    <source>
        <dbReference type="ARBA" id="ARBA00022741"/>
    </source>
</evidence>
<gene>
    <name evidence="4" type="ORF">ASIM_LOCUS8441</name>
</gene>
<evidence type="ECO:0000313" key="5">
    <source>
        <dbReference type="Proteomes" id="UP000267096"/>
    </source>
</evidence>
<organism evidence="6">
    <name type="scientific">Anisakis simplex</name>
    <name type="common">Herring worm</name>
    <dbReference type="NCBI Taxonomy" id="6269"/>
    <lineage>
        <taxon>Eukaryota</taxon>
        <taxon>Metazoa</taxon>
        <taxon>Ecdysozoa</taxon>
        <taxon>Nematoda</taxon>
        <taxon>Chromadorea</taxon>
        <taxon>Rhabditida</taxon>
        <taxon>Spirurina</taxon>
        <taxon>Ascaridomorpha</taxon>
        <taxon>Ascaridoidea</taxon>
        <taxon>Anisakidae</taxon>
        <taxon>Anisakis</taxon>
        <taxon>Anisakis simplex complex</taxon>
    </lineage>
</organism>
<evidence type="ECO:0000313" key="6">
    <source>
        <dbReference type="WBParaSite" id="ASIM_0000869401-mRNA-1"/>
    </source>
</evidence>
<dbReference type="OrthoDB" id="2401965at2759"/>